<dbReference type="Proteomes" id="UP000093111">
    <property type="component" value="Unassembled WGS sequence"/>
</dbReference>
<name>A0A1C7NYP8_9HYPH</name>
<dbReference type="RefSeq" id="WP_068955546.1">
    <property type="nucleotide sequence ID" value="NZ_LGLV01000011.1"/>
</dbReference>
<proteinExistence type="predicted"/>
<evidence type="ECO:0008006" key="4">
    <source>
        <dbReference type="Google" id="ProtNLM"/>
    </source>
</evidence>
<evidence type="ECO:0000313" key="3">
    <source>
        <dbReference type="Proteomes" id="UP000093111"/>
    </source>
</evidence>
<dbReference type="Pfam" id="PF14345">
    <property type="entry name" value="GDYXXLXY"/>
    <property type="match status" value="1"/>
</dbReference>
<dbReference type="AlphaFoldDB" id="A0A1C7NYP8"/>
<dbReference type="InterPro" id="IPR025833">
    <property type="entry name" value="GDYXXLXY"/>
</dbReference>
<reference evidence="2 3" key="1">
    <citation type="journal article" date="2016" name="Syst. Appl. Microbiol.">
        <title>Pararhizobium polonicum sp. nov. isolated from tumors on stone fruit rootstocks.</title>
        <authorList>
            <person name="Pulawska J."/>
            <person name="Kuzmanovic N."/>
            <person name="Willems A."/>
            <person name="Pothier J.F."/>
        </authorList>
    </citation>
    <scope>NUCLEOTIDE SEQUENCE [LARGE SCALE GENOMIC DNA]</scope>
    <source>
        <strain evidence="2 3">F5.1</strain>
    </source>
</reference>
<gene>
    <name evidence="2" type="ORF">ADU59_18050</name>
</gene>
<sequence length="205" mass="22535">MNKNLLIRPLFAAILVAVLQTAFLGYMIESRASILRNGVDVVLKTVPVDPRDLLRGDYVILAYDISTIPGERVKGKRPDTSGTHELWVRLEKTSTEYWDAAEASFEPLAPQADSVIVHGKIGYQALASLFDAAGALLNPEDTVTPLTNIEYGIERYYVPEGEGKVLEEARNASALSVTARVDDAGTMQIRLIAIDGKPLYEEPLY</sequence>
<keyword evidence="1" id="KW-0812">Transmembrane</keyword>
<accession>A0A1C7NYP8</accession>
<evidence type="ECO:0000256" key="1">
    <source>
        <dbReference type="SAM" id="Phobius"/>
    </source>
</evidence>
<dbReference type="STRING" id="1612624.ADU59_18050"/>
<keyword evidence="1" id="KW-0472">Membrane</keyword>
<dbReference type="EMBL" id="LGLV01000011">
    <property type="protein sequence ID" value="OBZ94100.1"/>
    <property type="molecule type" value="Genomic_DNA"/>
</dbReference>
<keyword evidence="1" id="KW-1133">Transmembrane helix</keyword>
<keyword evidence="3" id="KW-1185">Reference proteome</keyword>
<dbReference type="OrthoDB" id="4868247at2"/>
<protein>
    <recommendedName>
        <fullName evidence="4">Membrane-anchored protein</fullName>
    </recommendedName>
</protein>
<evidence type="ECO:0000313" key="2">
    <source>
        <dbReference type="EMBL" id="OBZ94100.1"/>
    </source>
</evidence>
<comment type="caution">
    <text evidence="2">The sequence shown here is derived from an EMBL/GenBank/DDBJ whole genome shotgun (WGS) entry which is preliminary data.</text>
</comment>
<feature type="transmembrane region" description="Helical" evidence="1">
    <location>
        <begin position="6"/>
        <end position="28"/>
    </location>
</feature>
<organism evidence="2 3">
    <name type="scientific">Pararhizobium polonicum</name>
    <dbReference type="NCBI Taxonomy" id="1612624"/>
    <lineage>
        <taxon>Bacteria</taxon>
        <taxon>Pseudomonadati</taxon>
        <taxon>Pseudomonadota</taxon>
        <taxon>Alphaproteobacteria</taxon>
        <taxon>Hyphomicrobiales</taxon>
        <taxon>Rhizobiaceae</taxon>
        <taxon>Rhizobium/Agrobacterium group</taxon>
        <taxon>Pararhizobium</taxon>
    </lineage>
</organism>
<dbReference type="PATRIC" id="fig|1612624.7.peg.5558"/>